<keyword evidence="5" id="KW-1185">Reference proteome</keyword>
<evidence type="ECO:0000313" key="6">
    <source>
        <dbReference type="Proteomes" id="UP000593578"/>
    </source>
</evidence>
<gene>
    <name evidence="3" type="ORF">B456_007G251000</name>
    <name evidence="4" type="ORF">Gorai_019484</name>
</gene>
<evidence type="ECO:0000259" key="2">
    <source>
        <dbReference type="Pfam" id="PF07734"/>
    </source>
</evidence>
<dbReference type="InterPro" id="IPR036047">
    <property type="entry name" value="F-box-like_dom_sf"/>
</dbReference>
<dbReference type="PANTHER" id="PTHR35546">
    <property type="entry name" value="F-BOX PROTEIN INTERACTION DOMAIN PROTEIN-RELATED"/>
    <property type="match status" value="1"/>
</dbReference>
<dbReference type="Proteomes" id="UP000032304">
    <property type="component" value="Chromosome 7"/>
</dbReference>
<feature type="domain" description="F-box associated beta-propeller type 1" evidence="2">
    <location>
        <begin position="152"/>
        <end position="287"/>
    </location>
</feature>
<evidence type="ECO:0000313" key="3">
    <source>
        <dbReference type="EMBL" id="KJB44408.1"/>
    </source>
</evidence>
<dbReference type="STRING" id="29730.A0A0D2QYV6"/>
<dbReference type="PANTHER" id="PTHR35546:SF115">
    <property type="entry name" value="F-BOX DOMAIN-CONTAINING PROTEIN"/>
    <property type="match status" value="1"/>
</dbReference>
<organism evidence="3 5">
    <name type="scientific">Gossypium raimondii</name>
    <name type="common">Peruvian cotton</name>
    <name type="synonym">Gossypium klotzschianum subsp. raimondii</name>
    <dbReference type="NCBI Taxonomy" id="29730"/>
    <lineage>
        <taxon>Eukaryota</taxon>
        <taxon>Viridiplantae</taxon>
        <taxon>Streptophyta</taxon>
        <taxon>Embryophyta</taxon>
        <taxon>Tracheophyta</taxon>
        <taxon>Spermatophyta</taxon>
        <taxon>Magnoliopsida</taxon>
        <taxon>eudicotyledons</taxon>
        <taxon>Gunneridae</taxon>
        <taxon>Pentapetalae</taxon>
        <taxon>rosids</taxon>
        <taxon>malvids</taxon>
        <taxon>Malvales</taxon>
        <taxon>Malvaceae</taxon>
        <taxon>Malvoideae</taxon>
        <taxon>Gossypium</taxon>
    </lineage>
</organism>
<dbReference type="InterPro" id="IPR055290">
    <property type="entry name" value="At3g26010-like"/>
</dbReference>
<dbReference type="Pfam" id="PF00646">
    <property type="entry name" value="F-box"/>
    <property type="match status" value="1"/>
</dbReference>
<accession>A0A0D2QYV6</accession>
<dbReference type="NCBIfam" id="TIGR01640">
    <property type="entry name" value="F_box_assoc_1"/>
    <property type="match status" value="1"/>
</dbReference>
<evidence type="ECO:0000313" key="4">
    <source>
        <dbReference type="EMBL" id="MBA0590792.1"/>
    </source>
</evidence>
<name>A0A0D2QYV6_GOSRA</name>
<dbReference type="EMBL" id="CM001746">
    <property type="protein sequence ID" value="KJB44408.1"/>
    <property type="molecule type" value="Genomic_DNA"/>
</dbReference>
<feature type="domain" description="F-box" evidence="1">
    <location>
        <begin position="62"/>
        <end position="96"/>
    </location>
</feature>
<evidence type="ECO:0000259" key="1">
    <source>
        <dbReference type="Pfam" id="PF00646"/>
    </source>
</evidence>
<dbReference type="InterPro" id="IPR017451">
    <property type="entry name" value="F-box-assoc_interact_dom"/>
</dbReference>
<dbReference type="AlphaFoldDB" id="A0A0D2QYV6"/>
<dbReference type="InterPro" id="IPR006527">
    <property type="entry name" value="F-box-assoc_dom_typ1"/>
</dbReference>
<dbReference type="Gramene" id="KJB44408">
    <property type="protein sequence ID" value="KJB44408"/>
    <property type="gene ID" value="B456_007G251000"/>
</dbReference>
<protein>
    <submittedName>
        <fullName evidence="3">Uncharacterized protein</fullName>
    </submittedName>
</protein>
<evidence type="ECO:0000313" key="5">
    <source>
        <dbReference type="Proteomes" id="UP000032304"/>
    </source>
</evidence>
<dbReference type="eggNOG" id="ENOG502S06Q">
    <property type="taxonomic scope" value="Eukaryota"/>
</dbReference>
<dbReference type="EMBL" id="JABEZZ010000007">
    <property type="protein sequence ID" value="MBA0590792.1"/>
    <property type="molecule type" value="Genomic_DNA"/>
</dbReference>
<dbReference type="SUPFAM" id="SSF81383">
    <property type="entry name" value="F-box domain"/>
    <property type="match status" value="1"/>
</dbReference>
<dbReference type="Proteomes" id="UP000593578">
    <property type="component" value="Unassembled WGS sequence"/>
</dbReference>
<reference evidence="3 5" key="1">
    <citation type="journal article" date="2012" name="Nature">
        <title>Repeated polyploidization of Gossypium genomes and the evolution of spinnable cotton fibres.</title>
        <authorList>
            <person name="Paterson A.H."/>
            <person name="Wendel J.F."/>
            <person name="Gundlach H."/>
            <person name="Guo H."/>
            <person name="Jenkins J."/>
            <person name="Jin D."/>
            <person name="Llewellyn D."/>
            <person name="Showmaker K.C."/>
            <person name="Shu S."/>
            <person name="Udall J."/>
            <person name="Yoo M.J."/>
            <person name="Byers R."/>
            <person name="Chen W."/>
            <person name="Doron-Faigenboim A."/>
            <person name="Duke M.V."/>
            <person name="Gong L."/>
            <person name="Grimwood J."/>
            <person name="Grover C."/>
            <person name="Grupp K."/>
            <person name="Hu G."/>
            <person name="Lee T.H."/>
            <person name="Li J."/>
            <person name="Lin L."/>
            <person name="Liu T."/>
            <person name="Marler B.S."/>
            <person name="Page J.T."/>
            <person name="Roberts A.W."/>
            <person name="Romanel E."/>
            <person name="Sanders W.S."/>
            <person name="Szadkowski E."/>
            <person name="Tan X."/>
            <person name="Tang H."/>
            <person name="Xu C."/>
            <person name="Wang J."/>
            <person name="Wang Z."/>
            <person name="Zhang D."/>
            <person name="Zhang L."/>
            <person name="Ashrafi H."/>
            <person name="Bedon F."/>
            <person name="Bowers J.E."/>
            <person name="Brubaker C.L."/>
            <person name="Chee P.W."/>
            <person name="Das S."/>
            <person name="Gingle A.R."/>
            <person name="Haigler C.H."/>
            <person name="Harker D."/>
            <person name="Hoffmann L.V."/>
            <person name="Hovav R."/>
            <person name="Jones D.C."/>
            <person name="Lemke C."/>
            <person name="Mansoor S."/>
            <person name="ur Rahman M."/>
            <person name="Rainville L.N."/>
            <person name="Rambani A."/>
            <person name="Reddy U.K."/>
            <person name="Rong J.K."/>
            <person name="Saranga Y."/>
            <person name="Scheffler B.E."/>
            <person name="Scheffler J.A."/>
            <person name="Stelly D.M."/>
            <person name="Triplett B.A."/>
            <person name="Van Deynze A."/>
            <person name="Vaslin M.F."/>
            <person name="Waghmare V.N."/>
            <person name="Walford S.A."/>
            <person name="Wright R.J."/>
            <person name="Zaki E.A."/>
            <person name="Zhang T."/>
            <person name="Dennis E.S."/>
            <person name="Mayer K.F."/>
            <person name="Peterson D.G."/>
            <person name="Rokhsar D.S."/>
            <person name="Wang X."/>
            <person name="Schmutz J."/>
        </authorList>
    </citation>
    <scope>NUCLEOTIDE SEQUENCE [LARGE SCALE GENOMIC DNA]</scope>
</reference>
<reference evidence="4" key="3">
    <citation type="submission" date="2020-04" db="EMBL/GenBank/DDBJ databases">
        <authorList>
            <person name="Grover C.E."/>
            <person name="Arick M.A. II"/>
            <person name="Thrash A."/>
            <person name="Conover J.L."/>
            <person name="Sanders W.S."/>
            <person name="Peterson D.G."/>
            <person name="Scheffler J.A."/>
            <person name="Scheffler B.E."/>
            <person name="Wendel J.F."/>
        </authorList>
    </citation>
    <scope>NUCLEOTIDE SEQUENCE</scope>
    <source>
        <strain evidence="4">8</strain>
        <tissue evidence="4">Leaf</tissue>
    </source>
</reference>
<dbReference type="InterPro" id="IPR001810">
    <property type="entry name" value="F-box_dom"/>
</dbReference>
<sequence length="437" mass="50604">MAFSILPVPCSTSHRFHWESDVENSEFKIPNSPNVEELGIAIASMKKSRPSSPSAETIAYNHDLLTQILIRIPPKHLLKLKLISKQWRSLISSLQFSHSHSLHHQNRGFLTPSALFLGIGNYYRPPFELPALPLTPDTRLPVLDFIVDPHFKILQSCNGLLLGHFYYNINERLRYFICNPTTRKFKMISLPVSQLGSLRAVNLAFDPMKSPHYNIICVRKLPSPNRRFGLYIYSSKSDEWDSSWISFRANEYIRFDHGVFCNGVFHWNSNGRKSLRFDLENKVLKKMPMLAPMFQAPQGSEDEDSRYFGESRGHLHLGVTYMPLCFKFNIFEMAADYSHWFLKYCLNLDDTMKAFPDLRLPVVDIYYGFHVLSVIRSEGEESKVVILVDYKAICYELKNGVLLNVYELKQCPETLNRCPLNYIGIQVYQYFETLSCV</sequence>
<reference evidence="4 6" key="2">
    <citation type="journal article" date="2019" name="Genome Biol. Evol.">
        <title>Insights into the evolution of the New World diploid cottons (Gossypium, subgenus Houzingenia) based on genome sequencing.</title>
        <authorList>
            <person name="Grover C.E."/>
            <person name="Arick M.A. 2nd"/>
            <person name="Thrash A."/>
            <person name="Conover J.L."/>
            <person name="Sanders W.S."/>
            <person name="Peterson D.G."/>
            <person name="Frelichowski J.E."/>
            <person name="Scheffler J.A."/>
            <person name="Scheffler B.E."/>
            <person name="Wendel J.F."/>
        </authorList>
    </citation>
    <scope>NUCLEOTIDE SEQUENCE [LARGE SCALE GENOMIC DNA]</scope>
    <source>
        <strain evidence="4">8</strain>
        <tissue evidence="4">Leaf</tissue>
    </source>
</reference>
<dbReference type="OMA" id="QWYSIIS"/>
<proteinExistence type="predicted"/>
<dbReference type="Pfam" id="PF07734">
    <property type="entry name" value="FBA_1"/>
    <property type="match status" value="1"/>
</dbReference>